<keyword evidence="2" id="KW-1185">Reference proteome</keyword>
<gene>
    <name evidence="1" type="ORF">PPGU16_60930</name>
</gene>
<evidence type="ECO:0000313" key="2">
    <source>
        <dbReference type="Proteomes" id="UP000510888"/>
    </source>
</evidence>
<keyword evidence="1" id="KW-0614">Plasmid</keyword>
<dbReference type="Proteomes" id="UP000510888">
    <property type="component" value="Plasmid PPGU16_p1"/>
</dbReference>
<proteinExistence type="predicted"/>
<geneLocation type="plasmid" evidence="1 2">
    <name>PPGU16_p1</name>
</geneLocation>
<dbReference type="KEGG" id="plad:PPGU16_60930"/>
<dbReference type="RefSeq" id="WP_180726508.1">
    <property type="nucleotide sequence ID" value="NZ_AP023176.1"/>
</dbReference>
<sequence>MNKLSPMLGAALARGTQALHGTSLHIGLSKNALGLLRTRNWPRGRSELLIERTLDASSQQAIANGLRAALADAGCSRMIATVVLADDLTRLFMVTPPNNAERLRDCHAAAAMRFQSLYGEPPHDWKIDADWDARRPFLACAVSRPLLAALQQISADSRLTLTGIVPQFIAAWNRWQRRIADGAWYGTMHGDTVTLGVIGGHRLTGIRRMTVPADAHYDEGWLSDQVTREALRLALPLPSRIHLAGSAPDRWFADSVRTPVCSRLEANLDVLAFAGESAGVALACTGVRR</sequence>
<organism evidence="1 2">
    <name type="scientific">Paraburkholderia largidicola</name>
    <dbReference type="NCBI Taxonomy" id="3014751"/>
    <lineage>
        <taxon>Bacteria</taxon>
        <taxon>Pseudomonadati</taxon>
        <taxon>Pseudomonadota</taxon>
        <taxon>Betaproteobacteria</taxon>
        <taxon>Burkholderiales</taxon>
        <taxon>Burkholderiaceae</taxon>
        <taxon>Paraburkholderia</taxon>
    </lineage>
</organism>
<name>A0A7I8BW47_9BURK</name>
<dbReference type="EMBL" id="AP023176">
    <property type="protein sequence ID" value="BCF93026.1"/>
    <property type="molecule type" value="Genomic_DNA"/>
</dbReference>
<accession>A0A7I8BW47</accession>
<dbReference type="AlphaFoldDB" id="A0A7I8BW47"/>
<protein>
    <submittedName>
        <fullName evidence="1">Uncharacterized protein</fullName>
    </submittedName>
</protein>
<evidence type="ECO:0000313" key="1">
    <source>
        <dbReference type="EMBL" id="BCF93026.1"/>
    </source>
</evidence>
<reference evidence="1 2" key="1">
    <citation type="journal article" date="2020" name="Genes (Basel)">
        <title>Genomic Comparison of Insect Gut Symbionts from Divergent Burkholderia Subclades.</title>
        <authorList>
            <person name="Takeshita K."/>
            <person name="Kikuchi Y."/>
        </authorList>
    </citation>
    <scope>NUCLEOTIDE SEQUENCE [LARGE SCALE GENOMIC DNA]</scope>
    <source>
        <strain evidence="1 2">PGU16</strain>
        <plasmid evidence="1 2">PPGU16_p1</plasmid>
    </source>
</reference>